<dbReference type="EMBL" id="JAPEVB010000001">
    <property type="protein sequence ID" value="KAJ4396099.1"/>
    <property type="molecule type" value="Genomic_DNA"/>
</dbReference>
<feature type="transmembrane region" description="Helical" evidence="7">
    <location>
        <begin position="162"/>
        <end position="183"/>
    </location>
</feature>
<dbReference type="OrthoDB" id="10054429at2759"/>
<feature type="transmembrane region" description="Helical" evidence="7">
    <location>
        <begin position="415"/>
        <end position="432"/>
    </location>
</feature>
<protein>
    <submittedName>
        <fullName evidence="8">Polyamine transporter tpo5</fullName>
    </submittedName>
</protein>
<keyword evidence="2" id="KW-0813">Transport</keyword>
<dbReference type="PANTHER" id="PTHR45649">
    <property type="entry name" value="AMINO-ACID PERMEASE BAT1"/>
    <property type="match status" value="1"/>
</dbReference>
<feature type="transmembrane region" description="Helical" evidence="7">
    <location>
        <begin position="322"/>
        <end position="349"/>
    </location>
</feature>
<gene>
    <name evidence="8" type="primary">TPO5_2</name>
    <name evidence="8" type="ORF">N0V93_000316</name>
</gene>
<feature type="transmembrane region" description="Helical" evidence="7">
    <location>
        <begin position="385"/>
        <end position="409"/>
    </location>
</feature>
<dbReference type="Pfam" id="PF13520">
    <property type="entry name" value="AA_permease_2"/>
    <property type="match status" value="1"/>
</dbReference>
<keyword evidence="9" id="KW-1185">Reference proteome</keyword>
<feature type="transmembrane region" description="Helical" evidence="7">
    <location>
        <begin position="77"/>
        <end position="99"/>
    </location>
</feature>
<feature type="transmembrane region" description="Helical" evidence="7">
    <location>
        <begin position="44"/>
        <end position="65"/>
    </location>
</feature>
<dbReference type="InterPro" id="IPR002293">
    <property type="entry name" value="AA/rel_permease1"/>
</dbReference>
<dbReference type="GO" id="GO:0016020">
    <property type="term" value="C:membrane"/>
    <property type="evidence" value="ECO:0007669"/>
    <property type="project" value="UniProtKB-SubCell"/>
</dbReference>
<feature type="transmembrane region" description="Helical" evidence="7">
    <location>
        <begin position="119"/>
        <end position="150"/>
    </location>
</feature>
<reference evidence="8" key="1">
    <citation type="submission" date="2022-10" db="EMBL/GenBank/DDBJ databases">
        <title>Tapping the CABI collections for fungal endophytes: first genome assemblies for Collariella, Neodidymelliopsis, Ascochyta clinopodiicola, Didymella pomorum, Didymosphaeria variabile, Neocosmospora piperis and Neocucurbitaria cava.</title>
        <authorList>
            <person name="Hill R."/>
        </authorList>
    </citation>
    <scope>NUCLEOTIDE SEQUENCE</scope>
    <source>
        <strain evidence="8">IMI 355082</strain>
    </source>
</reference>
<feature type="transmembrane region" description="Helical" evidence="7">
    <location>
        <begin position="444"/>
        <end position="466"/>
    </location>
</feature>
<evidence type="ECO:0000256" key="3">
    <source>
        <dbReference type="ARBA" id="ARBA00022692"/>
    </source>
</evidence>
<keyword evidence="4 7" id="KW-1133">Transmembrane helix</keyword>
<dbReference type="PANTHER" id="PTHR45649:SF26">
    <property type="entry name" value="OS04G0435100 PROTEIN"/>
    <property type="match status" value="1"/>
</dbReference>
<feature type="transmembrane region" description="Helical" evidence="7">
    <location>
        <begin position="478"/>
        <end position="500"/>
    </location>
</feature>
<feature type="region of interest" description="Disordered" evidence="6">
    <location>
        <begin position="523"/>
        <end position="549"/>
    </location>
</feature>
<evidence type="ECO:0000256" key="5">
    <source>
        <dbReference type="ARBA" id="ARBA00023136"/>
    </source>
</evidence>
<dbReference type="Gene3D" id="1.20.1740.10">
    <property type="entry name" value="Amino acid/polyamine transporter I"/>
    <property type="match status" value="1"/>
</dbReference>
<name>A0A9W8YZZ1_9PEZI</name>
<evidence type="ECO:0000256" key="7">
    <source>
        <dbReference type="SAM" id="Phobius"/>
    </source>
</evidence>
<proteinExistence type="predicted"/>
<evidence type="ECO:0000256" key="2">
    <source>
        <dbReference type="ARBA" id="ARBA00022448"/>
    </source>
</evidence>
<feature type="transmembrane region" description="Helical" evidence="7">
    <location>
        <begin position="280"/>
        <end position="302"/>
    </location>
</feature>
<keyword evidence="5 7" id="KW-0472">Membrane</keyword>
<comment type="caution">
    <text evidence="8">The sequence shown here is derived from an EMBL/GenBank/DDBJ whole genome shotgun (WGS) entry which is preliminary data.</text>
</comment>
<dbReference type="PIRSF" id="PIRSF006060">
    <property type="entry name" value="AA_transporter"/>
    <property type="match status" value="1"/>
</dbReference>
<evidence type="ECO:0000313" key="9">
    <source>
        <dbReference type="Proteomes" id="UP001140453"/>
    </source>
</evidence>
<feature type="transmembrane region" description="Helical" evidence="7">
    <location>
        <begin position="189"/>
        <end position="211"/>
    </location>
</feature>
<accession>A0A9W8YZZ1</accession>
<dbReference type="Proteomes" id="UP001140453">
    <property type="component" value="Unassembled WGS sequence"/>
</dbReference>
<comment type="subcellular location">
    <subcellularLocation>
        <location evidence="1">Membrane</location>
        <topology evidence="1">Multi-pass membrane protein</topology>
    </subcellularLocation>
</comment>
<evidence type="ECO:0000256" key="4">
    <source>
        <dbReference type="ARBA" id="ARBA00022989"/>
    </source>
</evidence>
<evidence type="ECO:0000256" key="6">
    <source>
        <dbReference type="SAM" id="MobiDB-lite"/>
    </source>
</evidence>
<keyword evidence="3 7" id="KW-0812">Transmembrane</keyword>
<evidence type="ECO:0000313" key="8">
    <source>
        <dbReference type="EMBL" id="KAJ4396099.1"/>
    </source>
</evidence>
<dbReference type="GO" id="GO:0022857">
    <property type="term" value="F:transmembrane transporter activity"/>
    <property type="evidence" value="ECO:0007669"/>
    <property type="project" value="InterPro"/>
</dbReference>
<sequence>MDAATIERRPSATAVAAQGHDEDRLAQFGYEQELRRDWGLAHNFGVSFSIISVITGITTLFSYGLNTGGPGVMSIGWIIVSFFTMIVAIAMAEIVSAIPTSGGPYFWAALLAPPRWSPFAAWLTGWFNLLGQVAVTTGISFGLAGLITVAAKVKNPDFEGTAAQTIGIYAAVLVSHAMVNTFGVHTLKYLNNFSILLHSVGVTAIAIAVLAKAPIHQSGKFVFTTFYDGTGLEGIGWSIRASPAYIAVCGSLMSQYTLTGFDASAHLSEETRNADWSAPIGVVSSVGFSAIFGFFVLMAFLFSIQNFADTLDNEYSQPVFKILVDVFGEGGALAVFSIIMICVWHCGLFSMTSNSRMMFAFSRDGGIPSFFHKVDERFRSPIRTVWLAATLSFILALPSLGSSVAFAAATSIATIGLYISYGLPILIGLIWHRSFVSMKGPFNLGALSRLVAGTACAWIGFITVVFCLPTSNPVTSQTLNYTVVAVGIIGVGAVGSWVVWARKWFTGPAEEVAEAMRLGVDPTEPGALEQKEAEAMGHSKGPIASSEST</sequence>
<organism evidence="8 9">
    <name type="scientific">Gnomoniopsis smithogilvyi</name>
    <dbReference type="NCBI Taxonomy" id="1191159"/>
    <lineage>
        <taxon>Eukaryota</taxon>
        <taxon>Fungi</taxon>
        <taxon>Dikarya</taxon>
        <taxon>Ascomycota</taxon>
        <taxon>Pezizomycotina</taxon>
        <taxon>Sordariomycetes</taxon>
        <taxon>Sordariomycetidae</taxon>
        <taxon>Diaporthales</taxon>
        <taxon>Gnomoniaceae</taxon>
        <taxon>Gnomoniopsis</taxon>
    </lineage>
</organism>
<evidence type="ECO:0000256" key="1">
    <source>
        <dbReference type="ARBA" id="ARBA00004141"/>
    </source>
</evidence>
<dbReference type="AlphaFoldDB" id="A0A9W8YZZ1"/>